<evidence type="ECO:0000256" key="2">
    <source>
        <dbReference type="SAM" id="SignalP"/>
    </source>
</evidence>
<feature type="chain" id="PRO_5012425704" evidence="2">
    <location>
        <begin position="22"/>
        <end position="285"/>
    </location>
</feature>
<feature type="compositionally biased region" description="Low complexity" evidence="1">
    <location>
        <begin position="24"/>
        <end position="35"/>
    </location>
</feature>
<feature type="signal peptide" evidence="2">
    <location>
        <begin position="1"/>
        <end position="21"/>
    </location>
</feature>
<feature type="region of interest" description="Disordered" evidence="1">
    <location>
        <begin position="24"/>
        <end position="46"/>
    </location>
</feature>
<evidence type="ECO:0000313" key="4">
    <source>
        <dbReference type="Proteomes" id="UP000218968"/>
    </source>
</evidence>
<dbReference type="OrthoDB" id="6059204at2"/>
<accession>A0A290XCK3</accession>
<organism evidence="3 4">
    <name type="scientific">Luteimonas chenhongjianii</name>
    <dbReference type="NCBI Taxonomy" id="2006110"/>
    <lineage>
        <taxon>Bacteria</taxon>
        <taxon>Pseudomonadati</taxon>
        <taxon>Pseudomonadota</taxon>
        <taxon>Gammaproteobacteria</taxon>
        <taxon>Lysobacterales</taxon>
        <taxon>Lysobacteraceae</taxon>
        <taxon>Luteimonas</taxon>
    </lineage>
</organism>
<dbReference type="KEGG" id="lum:CNR27_05080"/>
<keyword evidence="2" id="KW-0732">Signal</keyword>
<evidence type="ECO:0000256" key="1">
    <source>
        <dbReference type="SAM" id="MobiDB-lite"/>
    </source>
</evidence>
<keyword evidence="4" id="KW-1185">Reference proteome</keyword>
<dbReference type="AlphaFoldDB" id="A0A290XCK3"/>
<name>A0A290XCK3_9GAMM</name>
<protein>
    <submittedName>
        <fullName evidence="3">Uncharacterized protein</fullName>
    </submittedName>
</protein>
<sequence length="285" mass="31042">MNCLGAGLILLALVACQPAVTDGAAGDADAQPQPASTAGSDPSGSRVARSEAALWRASRYEQLQHAAQEAGAPFGVLLLGASATDVCVLDTIALEKFHGAYREDPGLTLSLAELRAFQARFCPPEKPLDRREAERVEMQRRVEAGDADAQLISALLEADEQMDHEDRHVLRLAAERTSAETRSPAVFEALQILLLEATFFDPAKVIDRPLGMDDEALRDAWGHAVLLARCERFGGCGPGSLMVYRMCMPQHCRRGLDVRGYVRDRLSRDGYDEAQRRAKQLLAST</sequence>
<evidence type="ECO:0000313" key="3">
    <source>
        <dbReference type="EMBL" id="ATD66894.1"/>
    </source>
</evidence>
<dbReference type="RefSeq" id="WP_096297220.1">
    <property type="nucleotide sequence ID" value="NZ_CP023406.1"/>
</dbReference>
<proteinExistence type="predicted"/>
<reference evidence="4" key="1">
    <citation type="submission" date="2017-09" db="EMBL/GenBank/DDBJ databases">
        <title>Luteimonas liuhanmingii sp.nov., isolated from the intestinal contents of Tibetan Plateau Pika in Yushu, Qinghai Province, China.</title>
        <authorList>
            <person name="Gui Z."/>
        </authorList>
    </citation>
    <scope>NUCLEOTIDE SEQUENCE [LARGE SCALE GENOMIC DNA]</scope>
    <source>
        <strain evidence="4">100111</strain>
    </source>
</reference>
<dbReference type="Proteomes" id="UP000218968">
    <property type="component" value="Chromosome"/>
</dbReference>
<dbReference type="EMBL" id="CP023406">
    <property type="protein sequence ID" value="ATD66894.1"/>
    <property type="molecule type" value="Genomic_DNA"/>
</dbReference>
<gene>
    <name evidence="3" type="ORF">CNR27_05080</name>
</gene>